<evidence type="ECO:0000313" key="2">
    <source>
        <dbReference type="Proteomes" id="UP000594454"/>
    </source>
</evidence>
<keyword evidence="2" id="KW-1185">Reference proteome</keyword>
<protein>
    <submittedName>
        <fullName evidence="1">Uncharacterized protein</fullName>
    </submittedName>
</protein>
<dbReference type="EMBL" id="LR899010">
    <property type="protein sequence ID" value="CAD7081853.1"/>
    <property type="molecule type" value="Genomic_DNA"/>
</dbReference>
<dbReference type="AlphaFoldDB" id="A0A7R8UJ76"/>
<sequence>MPEAIADMFRKRLLSESSRRQRRLFEWVSGPRRGPSGVSCDLGRYQFRKRTTICIAEAAIPDYAIEIFDAFQSMFNFAKFDCMNGKVMHHKNGPASNIGII</sequence>
<organism evidence="1 2">
    <name type="scientific">Hermetia illucens</name>
    <name type="common">Black soldier fly</name>
    <dbReference type="NCBI Taxonomy" id="343691"/>
    <lineage>
        <taxon>Eukaryota</taxon>
        <taxon>Metazoa</taxon>
        <taxon>Ecdysozoa</taxon>
        <taxon>Arthropoda</taxon>
        <taxon>Hexapoda</taxon>
        <taxon>Insecta</taxon>
        <taxon>Pterygota</taxon>
        <taxon>Neoptera</taxon>
        <taxon>Endopterygota</taxon>
        <taxon>Diptera</taxon>
        <taxon>Brachycera</taxon>
        <taxon>Stratiomyomorpha</taxon>
        <taxon>Stratiomyidae</taxon>
        <taxon>Hermetiinae</taxon>
        <taxon>Hermetia</taxon>
    </lineage>
</organism>
<reference evidence="1 2" key="1">
    <citation type="submission" date="2020-11" db="EMBL/GenBank/DDBJ databases">
        <authorList>
            <person name="Wallbank WR R."/>
            <person name="Pardo Diaz C."/>
            <person name="Kozak K."/>
            <person name="Martin S."/>
            <person name="Jiggins C."/>
            <person name="Moest M."/>
            <person name="Warren A I."/>
            <person name="Generalovic N T."/>
            <person name="Byers J.R.P. K."/>
            <person name="Montejo-Kovacevich G."/>
            <person name="Yen C E."/>
        </authorList>
    </citation>
    <scope>NUCLEOTIDE SEQUENCE [LARGE SCALE GENOMIC DNA]</scope>
</reference>
<name>A0A7R8UJ76_HERIL</name>
<dbReference type="Proteomes" id="UP000594454">
    <property type="component" value="Chromosome 2"/>
</dbReference>
<accession>A0A7R8UJ76</accession>
<gene>
    <name evidence="1" type="ORF">HERILL_LOCUS4939</name>
</gene>
<proteinExistence type="predicted"/>
<dbReference type="InParanoid" id="A0A7R8UJ76"/>
<evidence type="ECO:0000313" key="1">
    <source>
        <dbReference type="EMBL" id="CAD7081853.1"/>
    </source>
</evidence>